<comment type="caution">
    <text evidence="11">The sequence shown here is derived from an EMBL/GenBank/DDBJ whole genome shotgun (WGS) entry which is preliminary data.</text>
</comment>
<dbReference type="NCBIfam" id="TIGR01068">
    <property type="entry name" value="thioredoxin"/>
    <property type="match status" value="1"/>
</dbReference>
<dbReference type="FunFam" id="3.40.30.10:FF:000001">
    <property type="entry name" value="Thioredoxin"/>
    <property type="match status" value="1"/>
</dbReference>
<dbReference type="PROSITE" id="PS51352">
    <property type="entry name" value="THIOREDOXIN_2"/>
    <property type="match status" value="1"/>
</dbReference>
<feature type="domain" description="Thioredoxin" evidence="10">
    <location>
        <begin position="1"/>
        <end position="107"/>
    </location>
</feature>
<comment type="similarity">
    <text evidence="1 7">Belongs to the thioredoxin family.</text>
</comment>
<keyword evidence="2" id="KW-0813">Transport</keyword>
<dbReference type="SUPFAM" id="SSF52833">
    <property type="entry name" value="Thioredoxin-like"/>
    <property type="match status" value="1"/>
</dbReference>
<feature type="site" description="Contributes to redox potential value" evidence="8">
    <location>
        <position position="32"/>
    </location>
</feature>
<dbReference type="Gene3D" id="3.40.30.10">
    <property type="entry name" value="Glutaredoxin"/>
    <property type="match status" value="1"/>
</dbReference>
<feature type="disulfide bond" description="Redox-active" evidence="9">
    <location>
        <begin position="30"/>
        <end position="33"/>
    </location>
</feature>
<dbReference type="GO" id="GO:0015035">
    <property type="term" value="F:protein-disulfide reductase activity"/>
    <property type="evidence" value="ECO:0007669"/>
    <property type="project" value="UniProtKB-UniRule"/>
</dbReference>
<evidence type="ECO:0000313" key="12">
    <source>
        <dbReference type="Proteomes" id="UP000178254"/>
    </source>
</evidence>
<proteinExistence type="inferred from homology"/>
<dbReference type="AlphaFoldDB" id="A0A1F6PBP7"/>
<feature type="site" description="Contributes to redox potential value" evidence="8">
    <location>
        <position position="31"/>
    </location>
</feature>
<evidence type="ECO:0000256" key="7">
    <source>
        <dbReference type="PIRNR" id="PIRNR000077"/>
    </source>
</evidence>
<dbReference type="GO" id="GO:0005737">
    <property type="term" value="C:cytoplasm"/>
    <property type="evidence" value="ECO:0007669"/>
    <property type="project" value="TreeGrafter"/>
</dbReference>
<sequence>MEHTFTDANFDAEVLKSDVPVLVDFWAPWCGPCQMMGPIVEELAKENEGKKFKLGKLNVDDNQTIAGQFNVMSIPTFLVFKGGQPVDQITGGVQKEKLQELVDKYTA</sequence>
<dbReference type="InterPro" id="IPR017937">
    <property type="entry name" value="Thioredoxin_CS"/>
</dbReference>
<keyword evidence="4 9" id="KW-1015">Disulfide bond</keyword>
<gene>
    <name evidence="11" type="ORF">A2538_00650</name>
</gene>
<evidence type="ECO:0000256" key="9">
    <source>
        <dbReference type="PIRSR" id="PIRSR000077-4"/>
    </source>
</evidence>
<dbReference type="PROSITE" id="PS00194">
    <property type="entry name" value="THIOREDOXIN_1"/>
    <property type="match status" value="1"/>
</dbReference>
<name>A0A1F6PBP7_9BACT</name>
<evidence type="ECO:0000256" key="6">
    <source>
        <dbReference type="NCBIfam" id="TIGR01068"/>
    </source>
</evidence>
<dbReference type="InterPro" id="IPR036249">
    <property type="entry name" value="Thioredoxin-like_sf"/>
</dbReference>
<dbReference type="Pfam" id="PF00085">
    <property type="entry name" value="Thioredoxin"/>
    <property type="match status" value="1"/>
</dbReference>
<dbReference type="PANTHER" id="PTHR45663">
    <property type="entry name" value="GEO12009P1"/>
    <property type="match status" value="1"/>
</dbReference>
<evidence type="ECO:0000256" key="4">
    <source>
        <dbReference type="ARBA" id="ARBA00023157"/>
    </source>
</evidence>
<dbReference type="EMBL" id="MFRE01000028">
    <property type="protein sequence ID" value="OGH93586.1"/>
    <property type="molecule type" value="Genomic_DNA"/>
</dbReference>
<accession>A0A1F6PBP7</accession>
<dbReference type="PANTHER" id="PTHR45663:SF11">
    <property type="entry name" value="GEO12009P1"/>
    <property type="match status" value="1"/>
</dbReference>
<dbReference type="STRING" id="1798709.A2538_00650"/>
<feature type="active site" description="Nucleophile" evidence="8">
    <location>
        <position position="33"/>
    </location>
</feature>
<dbReference type="PRINTS" id="PR00421">
    <property type="entry name" value="THIOREDOXIN"/>
</dbReference>
<reference evidence="11 12" key="1">
    <citation type="journal article" date="2016" name="Nat. Commun.">
        <title>Thousands of microbial genomes shed light on interconnected biogeochemical processes in an aquifer system.</title>
        <authorList>
            <person name="Anantharaman K."/>
            <person name="Brown C.T."/>
            <person name="Hug L.A."/>
            <person name="Sharon I."/>
            <person name="Castelle C.J."/>
            <person name="Probst A.J."/>
            <person name="Thomas B.C."/>
            <person name="Singh A."/>
            <person name="Wilkins M.J."/>
            <person name="Karaoz U."/>
            <person name="Brodie E.L."/>
            <person name="Williams K.H."/>
            <person name="Hubbard S.S."/>
            <person name="Banfield J.F."/>
        </authorList>
    </citation>
    <scope>NUCLEOTIDE SEQUENCE [LARGE SCALE GENOMIC DNA]</scope>
</reference>
<feature type="site" description="Deprotonates C-terminal active site Cys" evidence="8">
    <location>
        <position position="24"/>
    </location>
</feature>
<evidence type="ECO:0000256" key="8">
    <source>
        <dbReference type="PIRSR" id="PIRSR000077-1"/>
    </source>
</evidence>
<evidence type="ECO:0000313" key="11">
    <source>
        <dbReference type="EMBL" id="OGH93586.1"/>
    </source>
</evidence>
<protein>
    <recommendedName>
        <fullName evidence="6 7">Thioredoxin</fullName>
    </recommendedName>
</protein>
<evidence type="ECO:0000256" key="5">
    <source>
        <dbReference type="ARBA" id="ARBA00023284"/>
    </source>
</evidence>
<evidence type="ECO:0000259" key="10">
    <source>
        <dbReference type="PROSITE" id="PS51352"/>
    </source>
</evidence>
<dbReference type="InterPro" id="IPR013766">
    <property type="entry name" value="Thioredoxin_domain"/>
</dbReference>
<dbReference type="InterPro" id="IPR005746">
    <property type="entry name" value="Thioredoxin"/>
</dbReference>
<dbReference type="CDD" id="cd02947">
    <property type="entry name" value="TRX_family"/>
    <property type="match status" value="1"/>
</dbReference>
<dbReference type="Proteomes" id="UP000178254">
    <property type="component" value="Unassembled WGS sequence"/>
</dbReference>
<evidence type="ECO:0000256" key="1">
    <source>
        <dbReference type="ARBA" id="ARBA00008987"/>
    </source>
</evidence>
<keyword evidence="5 9" id="KW-0676">Redox-active center</keyword>
<feature type="active site" description="Nucleophile" evidence="8">
    <location>
        <position position="30"/>
    </location>
</feature>
<dbReference type="PIRSF" id="PIRSF000077">
    <property type="entry name" value="Thioredoxin"/>
    <property type="match status" value="1"/>
</dbReference>
<evidence type="ECO:0000256" key="3">
    <source>
        <dbReference type="ARBA" id="ARBA00022982"/>
    </source>
</evidence>
<organism evidence="11 12">
    <name type="scientific">Candidatus Magasanikbacteria bacterium RIFOXYD2_FULL_41_14</name>
    <dbReference type="NCBI Taxonomy" id="1798709"/>
    <lineage>
        <taxon>Bacteria</taxon>
        <taxon>Candidatus Magasanikiibacteriota</taxon>
    </lineage>
</organism>
<evidence type="ECO:0000256" key="2">
    <source>
        <dbReference type="ARBA" id="ARBA00022448"/>
    </source>
</evidence>
<keyword evidence="3" id="KW-0249">Electron transport</keyword>